<name>A0ACC2IM75_9PLEO</name>
<reference evidence="1" key="1">
    <citation type="submission" date="2022-11" db="EMBL/GenBank/DDBJ databases">
        <title>Genome Sequence of Boeremia exigua.</title>
        <authorList>
            <person name="Buettner E."/>
        </authorList>
    </citation>
    <scope>NUCLEOTIDE SEQUENCE</scope>
    <source>
        <strain evidence="1">CU02</strain>
    </source>
</reference>
<organism evidence="1 2">
    <name type="scientific">Boeremia exigua</name>
    <dbReference type="NCBI Taxonomy" id="749465"/>
    <lineage>
        <taxon>Eukaryota</taxon>
        <taxon>Fungi</taxon>
        <taxon>Dikarya</taxon>
        <taxon>Ascomycota</taxon>
        <taxon>Pezizomycotina</taxon>
        <taxon>Dothideomycetes</taxon>
        <taxon>Pleosporomycetidae</taxon>
        <taxon>Pleosporales</taxon>
        <taxon>Pleosporineae</taxon>
        <taxon>Didymellaceae</taxon>
        <taxon>Boeremia</taxon>
    </lineage>
</organism>
<dbReference type="Proteomes" id="UP001153331">
    <property type="component" value="Unassembled WGS sequence"/>
</dbReference>
<comment type="caution">
    <text evidence="1">The sequence shown here is derived from an EMBL/GenBank/DDBJ whole genome shotgun (WGS) entry which is preliminary data.</text>
</comment>
<proteinExistence type="predicted"/>
<accession>A0ACC2IM75</accession>
<protein>
    <submittedName>
        <fullName evidence="1">Uncharacterized protein</fullName>
    </submittedName>
</protein>
<evidence type="ECO:0000313" key="1">
    <source>
        <dbReference type="EMBL" id="KAJ8116296.1"/>
    </source>
</evidence>
<dbReference type="EMBL" id="JAPHNI010000100">
    <property type="protein sequence ID" value="KAJ8116296.1"/>
    <property type="molecule type" value="Genomic_DNA"/>
</dbReference>
<gene>
    <name evidence="1" type="ORF">OPT61_g2243</name>
</gene>
<keyword evidence="2" id="KW-1185">Reference proteome</keyword>
<sequence length="494" mass="53814">MNDMASAYYAAGHNSSEVFELELSESNEKEAPALSPLVLACLTLPNLGIQIVWTTLMTWGTPYFTSLGISHSLSAFIWLSAPISGTILQPIFGLLSDRTVSRWGRRKPYIFGGAFSVFVCLLLLSKVRVIAIWTMGGPYVASRNTDLLFEKTSRLITIQCFVYTVGLSIAAQPLQCGIRALVVDCTPSSQQSRSAAWSARFSAIGAVGMSLCGIKIRMMPKTMEEDFQMISASAVLLLMFSIAPVCLVAQTEVDPASYLRPAQNPLFTELKSGLNDLPENIRKLRNADPGPPPKSSSVPAEQCAILVFHSVAFCILLVAPFLPRLTLTASNFPMDIMMEREQSLPPQAGPSWERIWQAAHALFTAVMCLTFLIHSLSGAMVMMSLLGVAWAVTSSVPYILVNTEMSLIEDISPIMYTSLENHSPGPACDRRVRIAYCMGIHNTAISLPQVLAALICGVMYKIFETFGSKDGPVWAFRLSAITSGYAALLTRGLT</sequence>
<evidence type="ECO:0000313" key="2">
    <source>
        <dbReference type="Proteomes" id="UP001153331"/>
    </source>
</evidence>